<dbReference type="Proteomes" id="UP000003824">
    <property type="component" value="Unassembled WGS sequence"/>
</dbReference>
<evidence type="ECO:0000313" key="3">
    <source>
        <dbReference type="Proteomes" id="UP000003824"/>
    </source>
</evidence>
<evidence type="ECO:0000256" key="1">
    <source>
        <dbReference type="SAM" id="MobiDB-lite"/>
    </source>
</evidence>
<dbReference type="EMBL" id="DS999641">
    <property type="protein sequence ID" value="EFE66830.2"/>
    <property type="molecule type" value="Genomic_DNA"/>
</dbReference>
<proteinExistence type="predicted"/>
<sequence>MLSGCEFADFAGAGRVGVLKTSGLGLGWVSQRLDTSGPSRDLIDTSPHRHSDTHKEHQEGLQ</sequence>
<name>D5ZUG5_STRV1</name>
<evidence type="ECO:0000313" key="2">
    <source>
        <dbReference type="EMBL" id="EFE66830.2"/>
    </source>
</evidence>
<dbReference type="AlphaFoldDB" id="D5ZUG5"/>
<reference evidence="3" key="1">
    <citation type="submission" date="2008-12" db="EMBL/GenBank/DDBJ databases">
        <title>Annotation of Streptomyces ghanaensis ATCC 14672.</title>
        <authorList>
            <consortium name="The Broad Institute Genome Sequencing Platform"/>
            <consortium name="Broad Institute Microbial Sequencing Center"/>
            <person name="Fischbach M."/>
            <person name="Ward D."/>
            <person name="Young S."/>
            <person name="Kodira C.D."/>
            <person name="Zeng Q."/>
            <person name="Koehrsen M."/>
            <person name="Godfrey P."/>
            <person name="Alvarado L."/>
            <person name="Berlin A.M."/>
            <person name="Borenstein D."/>
            <person name="Chen Z."/>
            <person name="Engels R."/>
            <person name="Freedman E."/>
            <person name="Gellesch M."/>
            <person name="Goldberg J."/>
            <person name="Griggs A."/>
            <person name="Gujja S."/>
            <person name="Heiman D.I."/>
            <person name="Hepburn T.A."/>
            <person name="Howarth C."/>
            <person name="Jen D."/>
            <person name="Larson L."/>
            <person name="Lewis B."/>
            <person name="Mehta T."/>
            <person name="Park D."/>
            <person name="Pearson M."/>
            <person name="Roberts A."/>
            <person name="Saif S."/>
            <person name="Shea T.D."/>
            <person name="Shenoy N."/>
            <person name="Sisk P."/>
            <person name="Stolte C."/>
            <person name="Sykes S.N."/>
            <person name="Walk T."/>
            <person name="White J."/>
            <person name="Yandava C."/>
            <person name="Straight P."/>
            <person name="Clardy J."/>
            <person name="Hung D."/>
            <person name="Kolter R."/>
            <person name="Mekalanos J."/>
            <person name="Walker S."/>
            <person name="Walsh C.T."/>
            <person name="Wieland B.L.C."/>
            <person name="Ilzarbe M."/>
            <person name="Galagan J."/>
            <person name="Nusbaum C."/>
            <person name="Birren B."/>
        </authorList>
    </citation>
    <scope>NUCLEOTIDE SEQUENCE [LARGE SCALE GENOMIC DNA]</scope>
    <source>
        <strain evidence="3">ATCC 14672 / DSM 40746 / JCM 4963 / KCTC 9882 / NRRL B-12104 / FH 1290</strain>
    </source>
</reference>
<gene>
    <name evidence="2" type="ORF">SSFG_02079</name>
</gene>
<accession>D5ZUG5</accession>
<feature type="compositionally biased region" description="Basic and acidic residues" evidence="1">
    <location>
        <begin position="41"/>
        <end position="62"/>
    </location>
</feature>
<organism evidence="2 3">
    <name type="scientific">Streptomyces viridosporus (strain ATCC 14672 / DSM 40746 / JCM 4963 / KCTC 9882 / NRRL B-12104 / FH 1290)</name>
    <name type="common">Streptomyces ghanaensis</name>
    <dbReference type="NCBI Taxonomy" id="566461"/>
    <lineage>
        <taxon>Bacteria</taxon>
        <taxon>Bacillati</taxon>
        <taxon>Actinomycetota</taxon>
        <taxon>Actinomycetes</taxon>
        <taxon>Kitasatosporales</taxon>
        <taxon>Streptomycetaceae</taxon>
        <taxon>Streptomyces</taxon>
    </lineage>
</organism>
<feature type="region of interest" description="Disordered" evidence="1">
    <location>
        <begin position="35"/>
        <end position="62"/>
    </location>
</feature>
<protein>
    <submittedName>
        <fullName evidence="2">Succinate-semialdehyde dehydrogenase</fullName>
    </submittedName>
</protein>